<dbReference type="PANTHER" id="PTHR21666:SF270">
    <property type="entry name" value="MUREIN HYDROLASE ACTIVATOR ENVC"/>
    <property type="match status" value="1"/>
</dbReference>
<dbReference type="Gene3D" id="6.10.250.3150">
    <property type="match status" value="1"/>
</dbReference>
<dbReference type="InterPro" id="IPR011055">
    <property type="entry name" value="Dup_hybrid_motif"/>
</dbReference>
<keyword evidence="2" id="KW-0175">Coiled coil</keyword>
<name>A0A4P9CDV9_EUBML</name>
<gene>
    <name evidence="6" type="ORF">CPZ25_016645</name>
</gene>
<keyword evidence="7" id="KW-1185">Reference proteome</keyword>
<dbReference type="InterPro" id="IPR016047">
    <property type="entry name" value="M23ase_b-sheet_dom"/>
</dbReference>
<evidence type="ECO:0000313" key="6">
    <source>
        <dbReference type="EMBL" id="QCT72882.1"/>
    </source>
</evidence>
<accession>A0A4P9CDV9</accession>
<evidence type="ECO:0000256" key="2">
    <source>
        <dbReference type="SAM" id="Coils"/>
    </source>
</evidence>
<dbReference type="GO" id="GO:0004222">
    <property type="term" value="F:metalloendopeptidase activity"/>
    <property type="evidence" value="ECO:0007669"/>
    <property type="project" value="TreeGrafter"/>
</dbReference>
<dbReference type="InterPro" id="IPR057309">
    <property type="entry name" value="PcsB_CC"/>
</dbReference>
<evidence type="ECO:0000256" key="3">
    <source>
        <dbReference type="SAM" id="SignalP"/>
    </source>
</evidence>
<evidence type="ECO:0000256" key="1">
    <source>
        <dbReference type="ARBA" id="ARBA00022729"/>
    </source>
</evidence>
<protein>
    <submittedName>
        <fullName evidence="6">Uncharacterized protein</fullName>
    </submittedName>
</protein>
<dbReference type="Gene3D" id="2.70.70.10">
    <property type="entry name" value="Glucose Permease (Domain IIA)"/>
    <property type="match status" value="1"/>
</dbReference>
<dbReference type="InterPro" id="IPR050570">
    <property type="entry name" value="Cell_wall_metabolism_enzyme"/>
</dbReference>
<dbReference type="AlphaFoldDB" id="A0A4P9CDV9"/>
<feature type="signal peptide" evidence="3">
    <location>
        <begin position="1"/>
        <end position="24"/>
    </location>
</feature>
<evidence type="ECO:0000313" key="7">
    <source>
        <dbReference type="Proteomes" id="UP000218387"/>
    </source>
</evidence>
<dbReference type="PANTHER" id="PTHR21666">
    <property type="entry name" value="PEPTIDASE-RELATED"/>
    <property type="match status" value="1"/>
</dbReference>
<dbReference type="Pfam" id="PF01551">
    <property type="entry name" value="Peptidase_M23"/>
    <property type="match status" value="1"/>
</dbReference>
<sequence length="377" mass="40841">MKKKMCGFLAGLLCFLMICTPVFAEGNDDLMAKLKESAQRIKDMSSQMEATKTSMAEIEKQVNESNAAIDAINGQIADLDARMADRKAQIAVLQEQQDKQEKELEERLRVMYMYGNDGYLQVLFSSNNFTDFIARADMMKNVMQADKDAVTALENTKKELEEKNAGLEADKAAAEQAKAVQNEAKEQQNQLLAKNQALIEEYKAGIAAEQAAADSIAQQMGGEKASDFIQTGEYYWPISPDNSQAFNISSPFAGRIHPITGEWSNHQGVDVAVSYGTPILAAGDGTVSIAGDNGGYGNCVVINMGTDGSGNKLATLYGHMSSIATSVGATVSKGDIIGYVGSTGNSTGPHLHFGWMVNDNFVDPLAYYPGQNWNYVE</sequence>
<keyword evidence="1 3" id="KW-0732">Signal</keyword>
<evidence type="ECO:0000259" key="4">
    <source>
        <dbReference type="Pfam" id="PF01551"/>
    </source>
</evidence>
<dbReference type="RefSeq" id="WP_058695785.1">
    <property type="nucleotide sequence ID" value="NZ_CABJDW020000007.1"/>
</dbReference>
<dbReference type="Proteomes" id="UP000218387">
    <property type="component" value="Chromosome"/>
</dbReference>
<dbReference type="EMBL" id="CP029487">
    <property type="protein sequence ID" value="QCT72882.1"/>
    <property type="molecule type" value="Genomic_DNA"/>
</dbReference>
<feature type="coiled-coil region" evidence="2">
    <location>
        <begin position="27"/>
        <end position="110"/>
    </location>
</feature>
<proteinExistence type="predicted"/>
<evidence type="ECO:0000259" key="5">
    <source>
        <dbReference type="Pfam" id="PF24568"/>
    </source>
</evidence>
<feature type="domain" description="Peptidoglycan hydrolase PcsB coiled-coil" evidence="5">
    <location>
        <begin position="90"/>
        <end position="163"/>
    </location>
</feature>
<organism evidence="6 7">
    <name type="scientific">Eubacterium maltosivorans</name>
    <dbReference type="NCBI Taxonomy" id="2041044"/>
    <lineage>
        <taxon>Bacteria</taxon>
        <taxon>Bacillati</taxon>
        <taxon>Bacillota</taxon>
        <taxon>Clostridia</taxon>
        <taxon>Eubacteriales</taxon>
        <taxon>Eubacteriaceae</taxon>
        <taxon>Eubacterium</taxon>
    </lineage>
</organism>
<dbReference type="SUPFAM" id="SSF51261">
    <property type="entry name" value="Duplicated hybrid motif"/>
    <property type="match status" value="1"/>
</dbReference>
<feature type="domain" description="M23ase beta-sheet core" evidence="4">
    <location>
        <begin position="265"/>
        <end position="364"/>
    </location>
</feature>
<feature type="chain" id="PRO_5020988750" evidence="3">
    <location>
        <begin position="25"/>
        <end position="377"/>
    </location>
</feature>
<feature type="coiled-coil region" evidence="2">
    <location>
        <begin position="143"/>
        <end position="201"/>
    </location>
</feature>
<dbReference type="Pfam" id="PF24568">
    <property type="entry name" value="CC_PcsB"/>
    <property type="match status" value="1"/>
</dbReference>
<dbReference type="CDD" id="cd12797">
    <property type="entry name" value="M23_peptidase"/>
    <property type="match status" value="1"/>
</dbReference>
<dbReference type="KEGG" id="emt:CPZ25_016645"/>
<reference evidence="6 7" key="1">
    <citation type="submission" date="2018-05" db="EMBL/GenBank/DDBJ databases">
        <title>Genome comparison of Eubacterium sp.</title>
        <authorList>
            <person name="Feng Y."/>
            <person name="Sanchez-Andrea I."/>
            <person name="Stams A.J.M."/>
            <person name="De Vos W.M."/>
        </authorList>
    </citation>
    <scope>NUCLEOTIDE SEQUENCE [LARGE SCALE GENOMIC DNA]</scope>
    <source>
        <strain evidence="6 7">YI</strain>
    </source>
</reference>